<dbReference type="RefSeq" id="WP_150513236.1">
    <property type="nucleotide sequence ID" value="NZ_BMSQ01000001.1"/>
</dbReference>
<dbReference type="Proteomes" id="UP000326505">
    <property type="component" value="Chromosome"/>
</dbReference>
<dbReference type="PANTHER" id="PTHR43611">
    <property type="entry name" value="ALPHA-D-GLUCOSE 1-PHOSPHATE PHOSPHATASE"/>
    <property type="match status" value="1"/>
</dbReference>
<dbReference type="PANTHER" id="PTHR43611:SF3">
    <property type="entry name" value="FLAVIN MONONUCLEOTIDE HYDROLASE 1, CHLOROPLATIC"/>
    <property type="match status" value="1"/>
</dbReference>
<sequence>MDDPKNRPSVVLFDLGNVLFRDPWETLLLTEGEGLADRLGLDRDEVDTVGRRLWRRFSVVEAEEGEYWEELGRELGRKVPPSLVEELEDRLLVANPAAAELLAAASDAGARPVGIASNNTSFWYAKQAERLSLHQWLDPRLVFLSHELGVTKGARGRGLLEAAAERVHPPSTLLIEDRAGNLRRARGLGFRTAAYAFEGAAPSEGRPVADARELLRRLSA</sequence>
<dbReference type="InterPro" id="IPR036412">
    <property type="entry name" value="HAD-like_sf"/>
</dbReference>
<evidence type="ECO:0000313" key="1">
    <source>
        <dbReference type="EMBL" id="MBB5104301.1"/>
    </source>
</evidence>
<reference evidence="2 3" key="1">
    <citation type="submission" date="2017-09" db="EMBL/GenBank/DDBJ databases">
        <authorList>
            <person name="Lee N."/>
            <person name="Cho B.-K."/>
        </authorList>
    </citation>
    <scope>NUCLEOTIDE SEQUENCE [LARGE SCALE GENOMIC DNA]</scope>
    <source>
        <strain evidence="2 3">ATCC 27465</strain>
    </source>
</reference>
<dbReference type="SUPFAM" id="SSF56784">
    <property type="entry name" value="HAD-like"/>
    <property type="match status" value="1"/>
</dbReference>
<accession>A0A5P2XD22</accession>
<dbReference type="OrthoDB" id="9797415at2"/>
<name>A0A5P2XD22_STRST</name>
<evidence type="ECO:0000313" key="2">
    <source>
        <dbReference type="EMBL" id="QEV62338.1"/>
    </source>
</evidence>
<keyword evidence="4" id="KW-1185">Reference proteome</keyword>
<evidence type="ECO:0000313" key="4">
    <source>
        <dbReference type="Proteomes" id="UP000549009"/>
    </source>
</evidence>
<dbReference type="KEGG" id="sspb:CP982_29435"/>
<protein>
    <submittedName>
        <fullName evidence="1">FMN phosphatase YigB (HAD superfamily)</fullName>
    </submittedName>
</protein>
<evidence type="ECO:0000313" key="3">
    <source>
        <dbReference type="Proteomes" id="UP000326505"/>
    </source>
</evidence>
<organism evidence="2 3">
    <name type="scientific">Streptomyces spectabilis</name>
    <dbReference type="NCBI Taxonomy" id="68270"/>
    <lineage>
        <taxon>Bacteria</taxon>
        <taxon>Bacillati</taxon>
        <taxon>Actinomycetota</taxon>
        <taxon>Actinomycetes</taxon>
        <taxon>Kitasatosporales</taxon>
        <taxon>Streptomycetaceae</taxon>
        <taxon>Streptomyces</taxon>
    </lineage>
</organism>
<reference evidence="1 4" key="2">
    <citation type="submission" date="2020-08" db="EMBL/GenBank/DDBJ databases">
        <title>Genomic Encyclopedia of Type Strains, Phase III (KMG-III): the genomes of soil and plant-associated and newly described type strains.</title>
        <authorList>
            <person name="Whitman W."/>
        </authorList>
    </citation>
    <scope>NUCLEOTIDE SEQUENCE [LARGE SCALE GENOMIC DNA]</scope>
    <source>
        <strain evidence="1 4">CECT 3146</strain>
    </source>
</reference>
<dbReference type="Proteomes" id="UP000549009">
    <property type="component" value="Unassembled WGS sequence"/>
</dbReference>
<dbReference type="EMBL" id="JACHJD010000005">
    <property type="protein sequence ID" value="MBB5104301.1"/>
    <property type="molecule type" value="Genomic_DNA"/>
</dbReference>
<dbReference type="EMBL" id="CP023690">
    <property type="protein sequence ID" value="QEV62338.1"/>
    <property type="molecule type" value="Genomic_DNA"/>
</dbReference>
<dbReference type="Gene3D" id="3.40.50.1000">
    <property type="entry name" value="HAD superfamily/HAD-like"/>
    <property type="match status" value="1"/>
</dbReference>
<dbReference type="InterPro" id="IPR023214">
    <property type="entry name" value="HAD_sf"/>
</dbReference>
<gene>
    <name evidence="2" type="ORF">CP982_29435</name>
    <name evidence="1" type="ORF">FHS40_003385</name>
</gene>
<proteinExistence type="predicted"/>
<dbReference type="AlphaFoldDB" id="A0A5P2XD22"/>